<feature type="transmembrane region" description="Helical" evidence="1">
    <location>
        <begin position="16"/>
        <end position="39"/>
    </location>
</feature>
<evidence type="ECO:0000313" key="2">
    <source>
        <dbReference type="EMBL" id="MFC4264886.1"/>
    </source>
</evidence>
<keyword evidence="3" id="KW-1185">Reference proteome</keyword>
<name>A0ABV8QXJ5_9MICC</name>
<dbReference type="Proteomes" id="UP001595773">
    <property type="component" value="Unassembled WGS sequence"/>
</dbReference>
<gene>
    <name evidence="2" type="ORF">ACFOW9_04645</name>
</gene>
<dbReference type="EMBL" id="JBHSCQ010000005">
    <property type="protein sequence ID" value="MFC4264886.1"/>
    <property type="molecule type" value="Genomic_DNA"/>
</dbReference>
<keyword evidence="1" id="KW-0472">Membrane</keyword>
<evidence type="ECO:0000313" key="3">
    <source>
        <dbReference type="Proteomes" id="UP001595773"/>
    </source>
</evidence>
<proteinExistence type="predicted"/>
<protein>
    <submittedName>
        <fullName evidence="2">Uncharacterized protein</fullName>
    </submittedName>
</protein>
<organism evidence="2 3">
    <name type="scientific">Arthrobacter cryoconiti</name>
    <dbReference type="NCBI Taxonomy" id="748907"/>
    <lineage>
        <taxon>Bacteria</taxon>
        <taxon>Bacillati</taxon>
        <taxon>Actinomycetota</taxon>
        <taxon>Actinomycetes</taxon>
        <taxon>Micrococcales</taxon>
        <taxon>Micrococcaceae</taxon>
        <taxon>Arthrobacter</taxon>
    </lineage>
</organism>
<sequence>MMPGRIRVFLDMGEHFIAFVFNGVMAVNYGGIYITLIGWSKNHPKLIRGMHDLLDEPSLI</sequence>
<keyword evidence="1" id="KW-1133">Transmembrane helix</keyword>
<reference evidence="3" key="1">
    <citation type="journal article" date="2019" name="Int. J. Syst. Evol. Microbiol.">
        <title>The Global Catalogue of Microorganisms (GCM) 10K type strain sequencing project: providing services to taxonomists for standard genome sequencing and annotation.</title>
        <authorList>
            <consortium name="The Broad Institute Genomics Platform"/>
            <consortium name="The Broad Institute Genome Sequencing Center for Infectious Disease"/>
            <person name="Wu L."/>
            <person name="Ma J."/>
        </authorList>
    </citation>
    <scope>NUCLEOTIDE SEQUENCE [LARGE SCALE GENOMIC DNA]</scope>
    <source>
        <strain evidence="3">CGMCC 1.10698</strain>
    </source>
</reference>
<evidence type="ECO:0000256" key="1">
    <source>
        <dbReference type="SAM" id="Phobius"/>
    </source>
</evidence>
<comment type="caution">
    <text evidence="2">The sequence shown here is derived from an EMBL/GenBank/DDBJ whole genome shotgun (WGS) entry which is preliminary data.</text>
</comment>
<accession>A0ABV8QXJ5</accession>
<keyword evidence="1" id="KW-0812">Transmembrane</keyword>
<dbReference type="RefSeq" id="WP_326832740.1">
    <property type="nucleotide sequence ID" value="NZ_BAABLL010000019.1"/>
</dbReference>